<gene>
    <name evidence="3" type="ORF">Pla110_41160</name>
</gene>
<evidence type="ECO:0000313" key="3">
    <source>
        <dbReference type="EMBL" id="QDU82361.1"/>
    </source>
</evidence>
<keyword evidence="4" id="KW-1185">Reference proteome</keyword>
<protein>
    <recommendedName>
        <fullName evidence="2">Alginate export domain-containing protein</fullName>
    </recommendedName>
</protein>
<evidence type="ECO:0000259" key="2">
    <source>
        <dbReference type="Pfam" id="PF13372"/>
    </source>
</evidence>
<dbReference type="Gene3D" id="2.40.160.100">
    <property type="match status" value="1"/>
</dbReference>
<dbReference type="Pfam" id="PF13372">
    <property type="entry name" value="Alginate_exp"/>
    <property type="match status" value="1"/>
</dbReference>
<dbReference type="EMBL" id="CP036281">
    <property type="protein sequence ID" value="QDU82361.1"/>
    <property type="molecule type" value="Genomic_DNA"/>
</dbReference>
<dbReference type="InterPro" id="IPR025388">
    <property type="entry name" value="Alginate_export_dom"/>
</dbReference>
<dbReference type="InterPro" id="IPR053728">
    <property type="entry name" value="Alginate_Permeability_Chnl"/>
</dbReference>
<dbReference type="RefSeq" id="WP_144998474.1">
    <property type="nucleotide sequence ID" value="NZ_CP036281.1"/>
</dbReference>
<organism evidence="3 4">
    <name type="scientific">Polystyrenella longa</name>
    <dbReference type="NCBI Taxonomy" id="2528007"/>
    <lineage>
        <taxon>Bacteria</taxon>
        <taxon>Pseudomonadati</taxon>
        <taxon>Planctomycetota</taxon>
        <taxon>Planctomycetia</taxon>
        <taxon>Planctomycetales</taxon>
        <taxon>Planctomycetaceae</taxon>
        <taxon>Polystyrenella</taxon>
    </lineage>
</organism>
<feature type="domain" description="Alginate export" evidence="2">
    <location>
        <begin position="115"/>
        <end position="509"/>
    </location>
</feature>
<feature type="signal peptide" evidence="1">
    <location>
        <begin position="1"/>
        <end position="25"/>
    </location>
</feature>
<reference evidence="3 4" key="1">
    <citation type="submission" date="2019-02" db="EMBL/GenBank/DDBJ databases">
        <title>Deep-cultivation of Planctomycetes and their phenomic and genomic characterization uncovers novel biology.</title>
        <authorList>
            <person name="Wiegand S."/>
            <person name="Jogler M."/>
            <person name="Boedeker C."/>
            <person name="Pinto D."/>
            <person name="Vollmers J."/>
            <person name="Rivas-Marin E."/>
            <person name="Kohn T."/>
            <person name="Peeters S.H."/>
            <person name="Heuer A."/>
            <person name="Rast P."/>
            <person name="Oberbeckmann S."/>
            <person name="Bunk B."/>
            <person name="Jeske O."/>
            <person name="Meyerdierks A."/>
            <person name="Storesund J.E."/>
            <person name="Kallscheuer N."/>
            <person name="Luecker S."/>
            <person name="Lage O.M."/>
            <person name="Pohl T."/>
            <person name="Merkel B.J."/>
            <person name="Hornburger P."/>
            <person name="Mueller R.-W."/>
            <person name="Bruemmer F."/>
            <person name="Labrenz M."/>
            <person name="Spormann A.M."/>
            <person name="Op den Camp H."/>
            <person name="Overmann J."/>
            <person name="Amann R."/>
            <person name="Jetten M.S.M."/>
            <person name="Mascher T."/>
            <person name="Medema M.H."/>
            <person name="Devos D.P."/>
            <person name="Kaster A.-K."/>
            <person name="Ovreas L."/>
            <person name="Rohde M."/>
            <person name="Galperin M.Y."/>
            <person name="Jogler C."/>
        </authorList>
    </citation>
    <scope>NUCLEOTIDE SEQUENCE [LARGE SCALE GENOMIC DNA]</scope>
    <source>
        <strain evidence="3 4">Pla110</strain>
    </source>
</reference>
<sequence precursor="true">MFFFRHTCLASAVLLIVGAASILIAEERVDNEGYQESQTQPYEELNNGNSEFQQVSLESIFDGDVYGSSYYGPDYGGFAASPQGCREGGCLSFLESDEKLLADLRNVPLADRWKMSAGGALRYRYIDEDNRLRPNGPNRSTYDQWRFTPFVDFQYSDWLTAHVEAIDASTFDNDMPALGIDVNRADLLQFYADIKLLDTGEGTLTARYGRQFLKYGSQHLVSPLGWSNTFRTFEGLKLFYQSESWDIDGFATQSVNFPAGGQWQPTSFDNPDENRWFNGVYSTYKGLPNGTVDFYWLWLRDDEPSTSALDGNRHTIGTRWAGTAPVKDSCGNVERTYLWDFEGGWQFGTDDFGTATDATVNAGFLSAMAGHTWNQVTWTPTVKGVFYWASGDDDPNDNEINTFTPLYPLGHAYWGIIDNLSGSNLLDYSIQGTVQPTKKLTLGSDFHWFQKDQSADFIYNVAGAPLGPNYTDNSIGTEWDLVATYQMNANVTVQFGYSTFWYGDAVTKTALDRPDAEQLYTLVNWEF</sequence>
<evidence type="ECO:0000313" key="4">
    <source>
        <dbReference type="Proteomes" id="UP000317178"/>
    </source>
</evidence>
<dbReference type="KEGG" id="plon:Pla110_41160"/>
<accession>A0A518CT03</accession>
<dbReference type="Proteomes" id="UP000317178">
    <property type="component" value="Chromosome"/>
</dbReference>
<proteinExistence type="predicted"/>
<dbReference type="AlphaFoldDB" id="A0A518CT03"/>
<keyword evidence="1" id="KW-0732">Signal</keyword>
<dbReference type="OrthoDB" id="311329at2"/>
<name>A0A518CT03_9PLAN</name>
<evidence type="ECO:0000256" key="1">
    <source>
        <dbReference type="SAM" id="SignalP"/>
    </source>
</evidence>
<feature type="chain" id="PRO_5021770850" description="Alginate export domain-containing protein" evidence="1">
    <location>
        <begin position="26"/>
        <end position="527"/>
    </location>
</feature>